<dbReference type="PROSITE" id="PS50977">
    <property type="entry name" value="HTH_TETR_2"/>
    <property type="match status" value="1"/>
</dbReference>
<dbReference type="HOGENOM" id="CLU_1307817_0_0_2"/>
<dbReference type="AlphaFoldDB" id="Q8TN01"/>
<dbReference type="Gene3D" id="1.10.357.10">
    <property type="entry name" value="Tetracycline Repressor, domain 2"/>
    <property type="match status" value="1"/>
</dbReference>
<gene>
    <name evidence="4" type="ordered locus">MA_2493</name>
</gene>
<dbReference type="Proteomes" id="UP000002487">
    <property type="component" value="Chromosome"/>
</dbReference>
<dbReference type="GeneID" id="1474382"/>
<evidence type="ECO:0000256" key="1">
    <source>
        <dbReference type="ARBA" id="ARBA00023125"/>
    </source>
</evidence>
<feature type="DNA-binding region" description="H-T-H motif" evidence="2">
    <location>
        <begin position="49"/>
        <end position="68"/>
    </location>
</feature>
<dbReference type="PANTHER" id="PTHR43479:SF11">
    <property type="entry name" value="ACREF_ENVCD OPERON REPRESSOR-RELATED"/>
    <property type="match status" value="1"/>
</dbReference>
<dbReference type="STRING" id="188937.MA_2493"/>
<dbReference type="OrthoDB" id="135877at2157"/>
<feature type="domain" description="HTH tetR-type" evidence="3">
    <location>
        <begin position="26"/>
        <end position="86"/>
    </location>
</feature>
<dbReference type="PANTHER" id="PTHR43479">
    <property type="entry name" value="ACREF/ENVCD OPERON REPRESSOR-RELATED"/>
    <property type="match status" value="1"/>
</dbReference>
<dbReference type="GO" id="GO:0003700">
    <property type="term" value="F:DNA-binding transcription factor activity"/>
    <property type="evidence" value="ECO:0000318"/>
    <property type="project" value="GO_Central"/>
</dbReference>
<keyword evidence="5" id="KW-1185">Reference proteome</keyword>
<dbReference type="KEGG" id="mac:MA_2493"/>
<keyword evidence="1 2" id="KW-0238">DNA-binding</keyword>
<dbReference type="GO" id="GO:0003677">
    <property type="term" value="F:DNA binding"/>
    <property type="evidence" value="ECO:0007669"/>
    <property type="project" value="UniProtKB-UniRule"/>
</dbReference>
<evidence type="ECO:0000313" key="5">
    <source>
        <dbReference type="Proteomes" id="UP000002487"/>
    </source>
</evidence>
<evidence type="ECO:0000313" key="4">
    <source>
        <dbReference type="EMBL" id="AAM05879.1"/>
    </source>
</evidence>
<reference evidence="4 5" key="1">
    <citation type="journal article" date="2002" name="Genome Res.">
        <title>The genome of Methanosarcina acetivorans reveals extensive metabolic and physiological diversity.</title>
        <authorList>
            <person name="Galagan J.E."/>
            <person name="Nusbaum C."/>
            <person name="Roy A."/>
            <person name="Endrizzi M.G."/>
            <person name="Macdonald P."/>
            <person name="FitzHugh W."/>
            <person name="Calvo S."/>
            <person name="Engels R."/>
            <person name="Smirnov S."/>
            <person name="Atnoor D."/>
            <person name="Brown A."/>
            <person name="Allen N."/>
            <person name="Naylor J."/>
            <person name="Stange-Thomann N."/>
            <person name="DeArellano K."/>
            <person name="Johnson R."/>
            <person name="Linton L."/>
            <person name="McEwan P."/>
            <person name="McKernan K."/>
            <person name="Talamas J."/>
            <person name="Tirrell A."/>
            <person name="Ye W."/>
            <person name="Zimmer A."/>
            <person name="Barber R.D."/>
            <person name="Cann I."/>
            <person name="Graham D.E."/>
            <person name="Grahame D.A."/>
            <person name="Guss A."/>
            <person name="Hedderich R."/>
            <person name="Ingram-Smith C."/>
            <person name="Kuettner C.H."/>
            <person name="Krzycki J.A."/>
            <person name="Leigh J.A."/>
            <person name="Li W."/>
            <person name="Liu J."/>
            <person name="Mukhopadhyay B."/>
            <person name="Reeve J.N."/>
            <person name="Smith K."/>
            <person name="Springer T.A."/>
            <person name="Umayam L.A."/>
            <person name="White O."/>
            <person name="White R.H."/>
            <person name="de Macario E.C."/>
            <person name="Ferry J.G."/>
            <person name="Jarrell K.F."/>
            <person name="Jing H."/>
            <person name="Macario A.J.L."/>
            <person name="Paulsen I."/>
            <person name="Pritchett M."/>
            <person name="Sowers K.R."/>
            <person name="Swanson R.V."/>
            <person name="Zinder S.H."/>
            <person name="Lander E."/>
            <person name="Metcalf W.W."/>
            <person name="Birren B."/>
        </authorList>
    </citation>
    <scope>NUCLEOTIDE SEQUENCE [LARGE SCALE GENOMIC DNA]</scope>
    <source>
        <strain evidence="5">ATCC 35395 / DSM 2834 / JCM 12185 / C2A</strain>
    </source>
</reference>
<dbReference type="EnsemblBacteria" id="AAM05879">
    <property type="protein sequence ID" value="AAM05879"/>
    <property type="gene ID" value="MA_2493"/>
</dbReference>
<sequence length="216" mass="24675">MFTYEDLILAKKSTKGDKMSVKRDKEAKINSIQDATLMLIETVGYDKVTIRDIAEAAGVSIGLIYKYFPGGKFDVLKEISYRYMDEILRIKQPETIDFNDFPGYIRDVIKNMQQFYKDNSSLIKALIMAALCDSEIMAEVKNIDIKDYKAVSEFFCRFNGVEVGNKDPLKLFMYWGITVEGTILSNVIYSLPLISEEALTDMMVDLSLKIWGYQAP</sequence>
<dbReference type="InterPro" id="IPR001647">
    <property type="entry name" value="HTH_TetR"/>
</dbReference>
<dbReference type="PhylomeDB" id="Q8TN01"/>
<proteinExistence type="predicted"/>
<dbReference type="InParanoid" id="Q8TN01"/>
<dbReference type="Pfam" id="PF00440">
    <property type="entry name" value="TetR_N"/>
    <property type="match status" value="1"/>
</dbReference>
<name>Q8TN01_METAC</name>
<evidence type="ECO:0000256" key="2">
    <source>
        <dbReference type="PROSITE-ProRule" id="PRU00335"/>
    </source>
</evidence>
<dbReference type="RefSeq" id="WP_011022464.1">
    <property type="nucleotide sequence ID" value="NC_003552.1"/>
</dbReference>
<accession>Q8TN01</accession>
<organism evidence="4 5">
    <name type="scientific">Methanosarcina acetivorans (strain ATCC 35395 / DSM 2834 / JCM 12185 / C2A)</name>
    <dbReference type="NCBI Taxonomy" id="188937"/>
    <lineage>
        <taxon>Archaea</taxon>
        <taxon>Methanobacteriati</taxon>
        <taxon>Methanobacteriota</taxon>
        <taxon>Stenosarchaea group</taxon>
        <taxon>Methanomicrobia</taxon>
        <taxon>Methanosarcinales</taxon>
        <taxon>Methanosarcinaceae</taxon>
        <taxon>Methanosarcina</taxon>
    </lineage>
</organism>
<dbReference type="InterPro" id="IPR009057">
    <property type="entry name" value="Homeodomain-like_sf"/>
</dbReference>
<dbReference type="EMBL" id="AE010299">
    <property type="protein sequence ID" value="AAM05879.1"/>
    <property type="molecule type" value="Genomic_DNA"/>
</dbReference>
<dbReference type="InterPro" id="IPR050624">
    <property type="entry name" value="HTH-type_Tx_Regulator"/>
</dbReference>
<dbReference type="SUPFAM" id="SSF46689">
    <property type="entry name" value="Homeodomain-like"/>
    <property type="match status" value="1"/>
</dbReference>
<protein>
    <submittedName>
        <fullName evidence="4">Transcriptional regulator, TetR family</fullName>
    </submittedName>
</protein>
<evidence type="ECO:0000259" key="3">
    <source>
        <dbReference type="PROSITE" id="PS50977"/>
    </source>
</evidence>